<gene>
    <name evidence="3" type="ORF">F2Q68_00014053</name>
    <name evidence="2" type="ORF">F2Q70_00020534</name>
</gene>
<evidence type="ECO:0000256" key="1">
    <source>
        <dbReference type="SAM" id="Phobius"/>
    </source>
</evidence>
<reference evidence="3" key="1">
    <citation type="submission" date="2019-12" db="EMBL/GenBank/DDBJ databases">
        <title>Genome sequencing and annotation of Brassica cretica.</title>
        <authorList>
            <person name="Studholme D.J."/>
            <person name="Sarris P.F."/>
        </authorList>
    </citation>
    <scope>NUCLEOTIDE SEQUENCE</scope>
    <source>
        <strain evidence="3">PFS-001/15</strain>
        <strain evidence="2">PFS-102/07</strain>
        <tissue evidence="3">Leaf</tissue>
    </source>
</reference>
<protein>
    <submittedName>
        <fullName evidence="3">Uncharacterized protein</fullName>
    </submittedName>
</protein>
<dbReference type="EMBL" id="QGKY02001925">
    <property type="protein sequence ID" value="KAF2549665.1"/>
    <property type="molecule type" value="Genomic_DNA"/>
</dbReference>
<dbReference type="EMBL" id="QGKW02001940">
    <property type="protein sequence ID" value="KAF2558962.1"/>
    <property type="molecule type" value="Genomic_DNA"/>
</dbReference>
<accession>A0A8S9HQJ7</accession>
<keyword evidence="1" id="KW-0472">Membrane</keyword>
<proteinExistence type="predicted"/>
<keyword evidence="1" id="KW-1133">Transmembrane helix</keyword>
<dbReference type="AlphaFoldDB" id="A0A8S9HQJ7"/>
<comment type="caution">
    <text evidence="3">The sequence shown here is derived from an EMBL/GenBank/DDBJ whole genome shotgun (WGS) entry which is preliminary data.</text>
</comment>
<organism evidence="3 4">
    <name type="scientific">Brassica cretica</name>
    <name type="common">Mustard</name>
    <dbReference type="NCBI Taxonomy" id="69181"/>
    <lineage>
        <taxon>Eukaryota</taxon>
        <taxon>Viridiplantae</taxon>
        <taxon>Streptophyta</taxon>
        <taxon>Embryophyta</taxon>
        <taxon>Tracheophyta</taxon>
        <taxon>Spermatophyta</taxon>
        <taxon>Magnoliopsida</taxon>
        <taxon>eudicotyledons</taxon>
        <taxon>Gunneridae</taxon>
        <taxon>Pentapetalae</taxon>
        <taxon>rosids</taxon>
        <taxon>malvids</taxon>
        <taxon>Brassicales</taxon>
        <taxon>Brassicaceae</taxon>
        <taxon>Brassiceae</taxon>
        <taxon>Brassica</taxon>
    </lineage>
</organism>
<evidence type="ECO:0000313" key="2">
    <source>
        <dbReference type="EMBL" id="KAF2549665.1"/>
    </source>
</evidence>
<dbReference type="Proteomes" id="UP000712281">
    <property type="component" value="Unassembled WGS sequence"/>
</dbReference>
<name>A0A8S9HQJ7_BRACR</name>
<evidence type="ECO:0000313" key="3">
    <source>
        <dbReference type="EMBL" id="KAF2558962.1"/>
    </source>
</evidence>
<evidence type="ECO:0000313" key="4">
    <source>
        <dbReference type="Proteomes" id="UP000712281"/>
    </source>
</evidence>
<dbReference type="PANTHER" id="PTHR36714">
    <property type="entry name" value="T23E23.1"/>
    <property type="match status" value="1"/>
</dbReference>
<dbReference type="PANTHER" id="PTHR36714:SF6">
    <property type="entry name" value="TRANSMEMBRANE PROTEIN"/>
    <property type="match status" value="1"/>
</dbReference>
<sequence>MEMKIDEKLSVMELLKRAANLLDLFTTTMIVAASSTPEEKLLGMLYLVRRSAKICQNRLVDSVNFLFIASLTRQSFYKLFYAVVILVHEEEEDGKGIWNQRSVSFILMHSENSNGNGVLYTGLYVGLICVGNVVKWVVYVVSYHACRTRVSEKKDDEDQNLRLLLHRNCI</sequence>
<keyword evidence="1" id="KW-0812">Transmembrane</keyword>
<feature type="transmembrane region" description="Helical" evidence="1">
    <location>
        <begin position="118"/>
        <end position="141"/>
    </location>
</feature>